<accession>A0A485KQH5</accession>
<dbReference type="Proteomes" id="UP000332933">
    <property type="component" value="Unassembled WGS sequence"/>
</dbReference>
<organism evidence="2 3">
    <name type="scientific">Aphanomyces stellatus</name>
    <dbReference type="NCBI Taxonomy" id="120398"/>
    <lineage>
        <taxon>Eukaryota</taxon>
        <taxon>Sar</taxon>
        <taxon>Stramenopiles</taxon>
        <taxon>Oomycota</taxon>
        <taxon>Saprolegniomycetes</taxon>
        <taxon>Saprolegniales</taxon>
        <taxon>Verrucalvaceae</taxon>
        <taxon>Aphanomyces</taxon>
    </lineage>
</organism>
<sequence>MTNTLNDTDTPKCMALLLKKDFNLRNGCEIIVEACPSLSSASVATEWVKANAHLIPIQVTCKDETILSRKNDPAVGTKDGAMWSFVVDHRTNFQELKDLLAKFINMPAKTFKLYHKKCVYLSEVEELKALDLPLYKLSLRTIRRSVWLQDDPSPSTSTTSRSSEAYKSTTVQKMRVAIAKEFARRKLETTQFLGTTAGKYTWIYVQLLLVSSIRNPAISFDVEYVDLVVLCQLRPASRSCLGCFGTALTRAASVPPAGSQPSIEASSVTFTTNGESNGTSVLQLKLYASYCATYTFEMVPVVNAFDDFANMRDMKKETAQLQRHED</sequence>
<reference evidence="1" key="2">
    <citation type="submission" date="2019-06" db="EMBL/GenBank/DDBJ databases">
        <title>Genomics analysis of Aphanomyces spp. identifies a new class of oomycete effector associated with host adaptation.</title>
        <authorList>
            <person name="Gaulin E."/>
        </authorList>
    </citation>
    <scope>NUCLEOTIDE SEQUENCE</scope>
    <source>
        <strain evidence="1">CBS 578.67</strain>
    </source>
</reference>
<name>A0A485KQH5_9STRA</name>
<dbReference type="EMBL" id="CAADRA010005217">
    <property type="protein sequence ID" value="VFT87162.1"/>
    <property type="molecule type" value="Genomic_DNA"/>
</dbReference>
<proteinExistence type="predicted"/>
<protein>
    <submittedName>
        <fullName evidence="2">Aste57867_10288 protein</fullName>
    </submittedName>
</protein>
<evidence type="ECO:0000313" key="3">
    <source>
        <dbReference type="Proteomes" id="UP000332933"/>
    </source>
</evidence>
<evidence type="ECO:0000313" key="1">
    <source>
        <dbReference type="EMBL" id="KAF0699132.1"/>
    </source>
</evidence>
<gene>
    <name evidence="2" type="primary">Aste57867_10288</name>
    <name evidence="1" type="ORF">As57867_010248</name>
    <name evidence="2" type="ORF">ASTE57867_10288</name>
</gene>
<reference evidence="2 3" key="1">
    <citation type="submission" date="2019-03" db="EMBL/GenBank/DDBJ databases">
        <authorList>
            <person name="Gaulin E."/>
            <person name="Dumas B."/>
        </authorList>
    </citation>
    <scope>NUCLEOTIDE SEQUENCE [LARGE SCALE GENOMIC DNA]</scope>
    <source>
        <strain evidence="2">CBS 568.67</strain>
    </source>
</reference>
<dbReference type="EMBL" id="VJMH01005196">
    <property type="protein sequence ID" value="KAF0699132.1"/>
    <property type="molecule type" value="Genomic_DNA"/>
</dbReference>
<keyword evidence="3" id="KW-1185">Reference proteome</keyword>
<evidence type="ECO:0000313" key="2">
    <source>
        <dbReference type="EMBL" id="VFT87162.1"/>
    </source>
</evidence>
<dbReference type="AlphaFoldDB" id="A0A485KQH5"/>